<evidence type="ECO:0000256" key="6">
    <source>
        <dbReference type="ARBA" id="ARBA00022989"/>
    </source>
</evidence>
<dbReference type="Pfam" id="PF02416">
    <property type="entry name" value="TatA_B_E"/>
    <property type="match status" value="1"/>
</dbReference>
<comment type="function">
    <text evidence="9">Part of the twin-arginine translocation (Tat) system that transports large folded proteins containing a characteristic twin-arginine motif in their signal peptide across membranes. TatA could form the protein-conducting channel of the Tat system.</text>
</comment>
<evidence type="ECO:0000256" key="8">
    <source>
        <dbReference type="ARBA" id="ARBA00023136"/>
    </source>
</evidence>
<feature type="transmembrane region" description="Helical" evidence="9">
    <location>
        <begin position="6"/>
        <end position="27"/>
    </location>
</feature>
<dbReference type="HAMAP" id="MF_00236">
    <property type="entry name" value="TatA_E"/>
    <property type="match status" value="1"/>
</dbReference>
<evidence type="ECO:0000313" key="10">
    <source>
        <dbReference type="EMBL" id="SDL83473.1"/>
    </source>
</evidence>
<dbReference type="OrthoDB" id="9812812at2"/>
<keyword evidence="6 9" id="KW-1133">Transmembrane helix</keyword>
<keyword evidence="3 9" id="KW-1003">Cell membrane</keyword>
<evidence type="ECO:0000256" key="7">
    <source>
        <dbReference type="ARBA" id="ARBA00023010"/>
    </source>
</evidence>
<evidence type="ECO:0000256" key="2">
    <source>
        <dbReference type="ARBA" id="ARBA00022448"/>
    </source>
</evidence>
<accession>A0A1G9NAQ2</accession>
<dbReference type="InterPro" id="IPR003369">
    <property type="entry name" value="TatA/B/E"/>
</dbReference>
<evidence type="ECO:0000256" key="5">
    <source>
        <dbReference type="ARBA" id="ARBA00022927"/>
    </source>
</evidence>
<dbReference type="RefSeq" id="WP_093200959.1">
    <property type="nucleotide sequence ID" value="NZ_FNGS01000003.1"/>
</dbReference>
<keyword evidence="11" id="KW-1185">Reference proteome</keyword>
<evidence type="ECO:0000256" key="9">
    <source>
        <dbReference type="HAMAP-Rule" id="MF_00236"/>
    </source>
</evidence>
<evidence type="ECO:0000256" key="4">
    <source>
        <dbReference type="ARBA" id="ARBA00022692"/>
    </source>
</evidence>
<keyword evidence="8 9" id="KW-0472">Membrane</keyword>
<keyword evidence="7 9" id="KW-0811">Translocation</keyword>
<protein>
    <recommendedName>
        <fullName evidence="9">Sec-independent protein translocase protein TatA</fullName>
    </recommendedName>
</protein>
<dbReference type="PANTHER" id="PTHR42982">
    <property type="entry name" value="SEC-INDEPENDENT PROTEIN TRANSLOCASE PROTEIN TATA"/>
    <property type="match status" value="1"/>
</dbReference>
<keyword evidence="2 9" id="KW-0813">Transport</keyword>
<dbReference type="GO" id="GO:0008320">
    <property type="term" value="F:protein transmembrane transporter activity"/>
    <property type="evidence" value="ECO:0007669"/>
    <property type="project" value="UniProtKB-UniRule"/>
</dbReference>
<dbReference type="GO" id="GO:0033281">
    <property type="term" value="C:TAT protein transport complex"/>
    <property type="evidence" value="ECO:0007669"/>
    <property type="project" value="UniProtKB-UniRule"/>
</dbReference>
<dbReference type="EMBL" id="FNGS01000003">
    <property type="protein sequence ID" value="SDL83473.1"/>
    <property type="molecule type" value="Genomic_DNA"/>
</dbReference>
<comment type="subcellular location">
    <subcellularLocation>
        <location evidence="1 9">Cell membrane</location>
        <topology evidence="1 9">Single-pass membrane protein</topology>
    </subcellularLocation>
</comment>
<organism evidence="10 11">
    <name type="scientific">Siphonobacter aquaeclarae</name>
    <dbReference type="NCBI Taxonomy" id="563176"/>
    <lineage>
        <taxon>Bacteria</taxon>
        <taxon>Pseudomonadati</taxon>
        <taxon>Bacteroidota</taxon>
        <taxon>Cytophagia</taxon>
        <taxon>Cytophagales</taxon>
        <taxon>Cytophagaceae</taxon>
        <taxon>Siphonobacter</taxon>
    </lineage>
</organism>
<keyword evidence="4 9" id="KW-0812">Transmembrane</keyword>
<dbReference type="STRING" id="563176.SAMN04488090_1931"/>
<gene>
    <name evidence="9" type="primary">tatA</name>
    <name evidence="10" type="ORF">SAMN04488090_1931</name>
</gene>
<evidence type="ECO:0000256" key="3">
    <source>
        <dbReference type="ARBA" id="ARBA00022475"/>
    </source>
</evidence>
<dbReference type="InterPro" id="IPR006312">
    <property type="entry name" value="TatA/E"/>
</dbReference>
<keyword evidence="5 9" id="KW-0653">Protein transport</keyword>
<dbReference type="PANTHER" id="PTHR42982:SF1">
    <property type="entry name" value="SEC-INDEPENDENT PROTEIN TRANSLOCASE PROTEIN TATA"/>
    <property type="match status" value="1"/>
</dbReference>
<dbReference type="Gene3D" id="1.20.5.3310">
    <property type="match status" value="1"/>
</dbReference>
<comment type="subunit">
    <text evidence="9">Forms a complex with TatC.</text>
</comment>
<sequence>MEMASILAFSLGGPEIALIIFAFILLFGAKKIPELARGLGKGIREFKDASKDVRNEIEKAGEEANK</sequence>
<dbReference type="AlphaFoldDB" id="A0A1G9NAQ2"/>
<proteinExistence type="inferred from homology"/>
<dbReference type="NCBIfam" id="TIGR01411">
    <property type="entry name" value="tatAE"/>
    <property type="match status" value="1"/>
</dbReference>
<evidence type="ECO:0000256" key="1">
    <source>
        <dbReference type="ARBA" id="ARBA00004162"/>
    </source>
</evidence>
<name>A0A1G9NAQ2_9BACT</name>
<reference evidence="10 11" key="1">
    <citation type="submission" date="2016-10" db="EMBL/GenBank/DDBJ databases">
        <authorList>
            <person name="de Groot N.N."/>
        </authorList>
    </citation>
    <scope>NUCLEOTIDE SEQUENCE [LARGE SCALE GENOMIC DNA]</scope>
    <source>
        <strain evidence="10 11">DSM 21668</strain>
    </source>
</reference>
<evidence type="ECO:0000313" key="11">
    <source>
        <dbReference type="Proteomes" id="UP000198901"/>
    </source>
</evidence>
<dbReference type="GO" id="GO:0043953">
    <property type="term" value="P:protein transport by the Tat complex"/>
    <property type="evidence" value="ECO:0007669"/>
    <property type="project" value="UniProtKB-UniRule"/>
</dbReference>
<dbReference type="Proteomes" id="UP000198901">
    <property type="component" value="Unassembled WGS sequence"/>
</dbReference>
<comment type="similarity">
    <text evidence="9">Belongs to the TatA/E family.</text>
</comment>